<feature type="transmembrane region" description="Helical" evidence="1">
    <location>
        <begin position="449"/>
        <end position="473"/>
    </location>
</feature>
<dbReference type="InterPro" id="IPR052724">
    <property type="entry name" value="GT117_domain-containing"/>
</dbReference>
<dbReference type="Proteomes" id="UP001161325">
    <property type="component" value="Unassembled WGS sequence"/>
</dbReference>
<feature type="transmembrane region" description="Helical" evidence="1">
    <location>
        <begin position="134"/>
        <end position="153"/>
    </location>
</feature>
<name>A0AA37V3C7_9BACT</name>
<dbReference type="InterPro" id="IPR021280">
    <property type="entry name" value="TMEM260-like"/>
</dbReference>
<organism evidence="2 3">
    <name type="scientific">Roseisolibacter agri</name>
    <dbReference type="NCBI Taxonomy" id="2014610"/>
    <lineage>
        <taxon>Bacteria</taxon>
        <taxon>Pseudomonadati</taxon>
        <taxon>Gemmatimonadota</taxon>
        <taxon>Gemmatimonadia</taxon>
        <taxon>Gemmatimonadales</taxon>
        <taxon>Gemmatimonadaceae</taxon>
        <taxon>Roseisolibacter</taxon>
    </lineage>
</organism>
<feature type="transmembrane region" description="Helical" evidence="1">
    <location>
        <begin position="191"/>
        <end position="210"/>
    </location>
</feature>
<evidence type="ECO:0008006" key="4">
    <source>
        <dbReference type="Google" id="ProtNLM"/>
    </source>
</evidence>
<dbReference type="RefSeq" id="WP_284350997.1">
    <property type="nucleotide sequence ID" value="NZ_BRXS01000004.1"/>
</dbReference>
<accession>A0AA37V3C7</accession>
<keyword evidence="1" id="KW-0812">Transmembrane</keyword>
<feature type="transmembrane region" description="Helical" evidence="1">
    <location>
        <begin position="165"/>
        <end position="182"/>
    </location>
</feature>
<comment type="caution">
    <text evidence="2">The sequence shown here is derived from an EMBL/GenBank/DDBJ whole genome shotgun (WGS) entry which is preliminary data.</text>
</comment>
<dbReference type="EMBL" id="BRXS01000004">
    <property type="protein sequence ID" value="GLC26547.1"/>
    <property type="molecule type" value="Genomic_DNA"/>
</dbReference>
<feature type="transmembrane region" description="Helical" evidence="1">
    <location>
        <begin position="276"/>
        <end position="293"/>
    </location>
</feature>
<feature type="transmembrane region" description="Helical" evidence="1">
    <location>
        <begin position="26"/>
        <end position="45"/>
    </location>
</feature>
<sequence length="783" mass="84112">MTAPALAAAGLLAVLAGYVDLWRGGVSLAAVLLVLGYCALLPAALWASRARGEPVPGRERPPYGIAALVGLAVLALYVATLAPTTAMWDASEYIAVAKVLGLPHPPGNPLFVLLAHVAGLVPIPVSYAARINLLAAAASAASAALWFLCTERALRSPLAARVPRLAAAAAGSLLGATAFTVWNQSVVNEKVYTVSLLGLALTSWLVLRWLDAQDAVDAATPQARPSATSRGDRLLVVMAWVAGLGYAVHPAGFLTGPAVAAAVLMRRPSVLLRWRLLLVLGVAVVGALTLFAVEPIRSAHLPPINEGMPTACEQGRPRVDCTLSAETGRRLMANIRREQYGGHPVMERKAPFGAQLGMWWLYFEWQWLRDPDGRAPAAQRTLAMAFLVLAVLGLVALRRRERAAWWYLAPLAGTLTLALVFYLNFNYGYSQAPSLGDTVPREVRDRDYFFVWTYSAWGMFAALGLAALWRALADGLMARGAPARRAWAMAAPVLALALVPAFGNATAASRAGQTFTREWAVDLLNSVEPYGVLVTNGDNDSFPLWYAQQVEGVRRDVTVALVPYLGLPWYARQLLVQPPAAYDPARGPALYAAMRTPRPTQPLWDLTPRGTDAIPDYVQLAEPQRFQHGEMDVTVPAGVLTRDQLLVLRAIKDSFPERPVYFTNPGYPAALGFGAYVRQQGLAYRLEPRPLVASATLVPVSGVHVDVPRSVALWSSTYRGTTALLREGQWVDRASANIPANYALTGQQLATALAASGDTGAAMRVARQVEAMARSARLLPAGE</sequence>
<keyword evidence="3" id="KW-1185">Reference proteome</keyword>
<dbReference type="AlphaFoldDB" id="A0AA37V3C7"/>
<dbReference type="PANTHER" id="PTHR16214:SF3">
    <property type="entry name" value="TRANSMEMBRANE PROTEIN 260"/>
    <property type="match status" value="1"/>
</dbReference>
<keyword evidence="1" id="KW-1133">Transmembrane helix</keyword>
<feature type="transmembrane region" description="Helical" evidence="1">
    <location>
        <begin position="234"/>
        <end position="264"/>
    </location>
</feature>
<dbReference type="PANTHER" id="PTHR16214">
    <property type="entry name" value="TRANSMEMBRANE PROTEIN 260"/>
    <property type="match status" value="1"/>
</dbReference>
<feature type="transmembrane region" description="Helical" evidence="1">
    <location>
        <begin position="485"/>
        <end position="503"/>
    </location>
</feature>
<proteinExistence type="predicted"/>
<protein>
    <recommendedName>
        <fullName evidence="4">DUF2723 domain-containing protein</fullName>
    </recommendedName>
</protein>
<evidence type="ECO:0000313" key="2">
    <source>
        <dbReference type="EMBL" id="GLC26547.1"/>
    </source>
</evidence>
<evidence type="ECO:0000313" key="3">
    <source>
        <dbReference type="Proteomes" id="UP001161325"/>
    </source>
</evidence>
<keyword evidence="1" id="KW-0472">Membrane</keyword>
<feature type="transmembrane region" description="Helical" evidence="1">
    <location>
        <begin position="377"/>
        <end position="397"/>
    </location>
</feature>
<gene>
    <name evidence="2" type="ORF">rosag_30600</name>
</gene>
<reference evidence="2" key="1">
    <citation type="submission" date="2022-08" db="EMBL/GenBank/DDBJ databases">
        <title>Draft genome sequencing of Roseisolibacter agri AW1220.</title>
        <authorList>
            <person name="Tobiishi Y."/>
            <person name="Tonouchi A."/>
        </authorList>
    </citation>
    <scope>NUCLEOTIDE SEQUENCE</scope>
    <source>
        <strain evidence="2">AW1220</strain>
    </source>
</reference>
<evidence type="ECO:0000256" key="1">
    <source>
        <dbReference type="SAM" id="Phobius"/>
    </source>
</evidence>
<feature type="transmembrane region" description="Helical" evidence="1">
    <location>
        <begin position="108"/>
        <end position="127"/>
    </location>
</feature>
<feature type="transmembrane region" description="Helical" evidence="1">
    <location>
        <begin position="404"/>
        <end position="429"/>
    </location>
</feature>
<feature type="transmembrane region" description="Helical" evidence="1">
    <location>
        <begin position="65"/>
        <end position="88"/>
    </location>
</feature>
<dbReference type="Pfam" id="PF11028">
    <property type="entry name" value="TMEM260-like"/>
    <property type="match status" value="1"/>
</dbReference>